<dbReference type="Gene3D" id="1.10.3290.10">
    <property type="entry name" value="Fido-like domain"/>
    <property type="match status" value="1"/>
</dbReference>
<dbReference type="PROSITE" id="PS51459">
    <property type="entry name" value="FIDO"/>
    <property type="match status" value="1"/>
</dbReference>
<evidence type="ECO:0000313" key="2">
    <source>
        <dbReference type="EMBL" id="OGC55582.1"/>
    </source>
</evidence>
<dbReference type="Pfam" id="PF02661">
    <property type="entry name" value="Fic"/>
    <property type="match status" value="1"/>
</dbReference>
<gene>
    <name evidence="2" type="ORF">A3A78_01360</name>
</gene>
<dbReference type="PANTHER" id="PTHR13504">
    <property type="entry name" value="FIDO DOMAIN-CONTAINING PROTEIN DDB_G0283145"/>
    <property type="match status" value="1"/>
</dbReference>
<dbReference type="InterPro" id="IPR040198">
    <property type="entry name" value="Fido_containing"/>
</dbReference>
<organism evidence="2 3">
    <name type="scientific">candidate division WWE3 bacterium RIFCSPLOWO2_01_FULL_41_18</name>
    <dbReference type="NCBI Taxonomy" id="1802625"/>
    <lineage>
        <taxon>Bacteria</taxon>
        <taxon>Katanobacteria</taxon>
    </lineage>
</organism>
<dbReference type="AlphaFoldDB" id="A0A1F4VEA1"/>
<dbReference type="InterPro" id="IPR036390">
    <property type="entry name" value="WH_DNA-bd_sf"/>
</dbReference>
<feature type="domain" description="Fido" evidence="1">
    <location>
        <begin position="104"/>
        <end position="229"/>
    </location>
</feature>
<dbReference type="Proteomes" id="UP000176504">
    <property type="component" value="Unassembled WGS sequence"/>
</dbReference>
<dbReference type="Gene3D" id="1.10.10.10">
    <property type="entry name" value="Winged helix-like DNA-binding domain superfamily/Winged helix DNA-binding domain"/>
    <property type="match status" value="1"/>
</dbReference>
<dbReference type="SUPFAM" id="SSF46785">
    <property type="entry name" value="Winged helix' DNA-binding domain"/>
    <property type="match status" value="1"/>
</dbReference>
<accession>A0A1F4VEA1</accession>
<dbReference type="InterPro" id="IPR003812">
    <property type="entry name" value="Fido"/>
</dbReference>
<evidence type="ECO:0000313" key="3">
    <source>
        <dbReference type="Proteomes" id="UP000176504"/>
    </source>
</evidence>
<comment type="caution">
    <text evidence="2">The sequence shown here is derived from an EMBL/GenBank/DDBJ whole genome shotgun (WGS) entry which is preliminary data.</text>
</comment>
<name>A0A1F4VEA1_UNCKA</name>
<dbReference type="InterPro" id="IPR036388">
    <property type="entry name" value="WH-like_DNA-bd_sf"/>
</dbReference>
<dbReference type="SUPFAM" id="SSF140931">
    <property type="entry name" value="Fic-like"/>
    <property type="match status" value="1"/>
</dbReference>
<protein>
    <recommendedName>
        <fullName evidence="1">Fido domain-containing protein</fullName>
    </recommendedName>
</protein>
<sequence>MLLLSYNVSSKLIELLDRIETIRREILLTPISPENELRLKWDFTVNRIYWSLALTKSSITRQDVIKILTNAGRGKVMRDDYNVLAYRNALSLIGYEWLASTDPVTGEDVEEVHRLLFSPLGRKLKKFRAREAQESVEHFLSYLEKGNDHPVVQAGVAMAQILRIKPFEEGNGRISRLLALLFLYKHGYDFRGFLCLEEHFKKDLVSFSQAYESAAVSGSLTYWLEYFASSFLLQAEKSFETVRQLSFIKSVHSAYFALNDRQKGIMEYLEQPGVSITNRKVRGMFRISQITASRDLAKLASLGLLITSGKGRSVSYIRL</sequence>
<evidence type="ECO:0000259" key="1">
    <source>
        <dbReference type="PROSITE" id="PS51459"/>
    </source>
</evidence>
<dbReference type="PANTHER" id="PTHR13504:SF38">
    <property type="entry name" value="FIDO DOMAIN-CONTAINING PROTEIN"/>
    <property type="match status" value="1"/>
</dbReference>
<proteinExistence type="predicted"/>
<dbReference type="InterPro" id="IPR036597">
    <property type="entry name" value="Fido-like_dom_sf"/>
</dbReference>
<dbReference type="EMBL" id="MEVI01000002">
    <property type="protein sequence ID" value="OGC55582.1"/>
    <property type="molecule type" value="Genomic_DNA"/>
</dbReference>
<reference evidence="2 3" key="1">
    <citation type="journal article" date="2016" name="Nat. Commun.">
        <title>Thousands of microbial genomes shed light on interconnected biogeochemical processes in an aquifer system.</title>
        <authorList>
            <person name="Anantharaman K."/>
            <person name="Brown C.T."/>
            <person name="Hug L.A."/>
            <person name="Sharon I."/>
            <person name="Castelle C.J."/>
            <person name="Probst A.J."/>
            <person name="Thomas B.C."/>
            <person name="Singh A."/>
            <person name="Wilkins M.J."/>
            <person name="Karaoz U."/>
            <person name="Brodie E.L."/>
            <person name="Williams K.H."/>
            <person name="Hubbard S.S."/>
            <person name="Banfield J.F."/>
        </authorList>
    </citation>
    <scope>NUCLEOTIDE SEQUENCE [LARGE SCALE GENOMIC DNA]</scope>
</reference>